<protein>
    <submittedName>
        <fullName evidence="2">Uncharacterized protein</fullName>
    </submittedName>
</protein>
<dbReference type="EMBL" id="JH793294">
    <property type="protein sequence ID" value="ELQ32777.1"/>
    <property type="molecule type" value="Genomic_DNA"/>
</dbReference>
<reference evidence="2" key="1">
    <citation type="journal article" date="2012" name="PLoS Genet.">
        <title>Comparative analysis of the genomes of two field isolates of the rice blast fungus Magnaporthe oryzae.</title>
        <authorList>
            <person name="Xue M."/>
            <person name="Yang J."/>
            <person name="Li Z."/>
            <person name="Hu S."/>
            <person name="Yao N."/>
            <person name="Dean R.A."/>
            <person name="Zhao W."/>
            <person name="Shen M."/>
            <person name="Zhang H."/>
            <person name="Li C."/>
            <person name="Liu L."/>
            <person name="Cao L."/>
            <person name="Xu X."/>
            <person name="Xing Y."/>
            <person name="Hsiang T."/>
            <person name="Zhang Z."/>
            <person name="Xu J.R."/>
            <person name="Peng Y.L."/>
        </authorList>
    </citation>
    <scope>NUCLEOTIDE SEQUENCE</scope>
    <source>
        <strain evidence="2">Y34</strain>
    </source>
</reference>
<sequence length="169" mass="17572">LVSKQGGMVRLTAPLTRQFDVAVRVWVASWSNEECGDRAGGDNAGLGSVEGGRVGLSPGGDNEGYELQDFVRGDDGGSLCEIEDEDSGVGETAGTDMLCVCEISTKLLVNRGEVSLAVRPGAKVWRSDDSGSVAKSMASRVVVIRDNGDGGPWLDGVGVTLRSRAVSQA</sequence>
<organism evidence="2">
    <name type="scientific">Pyricularia oryzae (strain Y34)</name>
    <name type="common">Rice blast fungus</name>
    <name type="synonym">Magnaporthe oryzae</name>
    <dbReference type="NCBI Taxonomy" id="1143189"/>
    <lineage>
        <taxon>Eukaryota</taxon>
        <taxon>Fungi</taxon>
        <taxon>Dikarya</taxon>
        <taxon>Ascomycota</taxon>
        <taxon>Pezizomycotina</taxon>
        <taxon>Sordariomycetes</taxon>
        <taxon>Sordariomycetidae</taxon>
        <taxon>Magnaporthales</taxon>
        <taxon>Pyriculariaceae</taxon>
        <taxon>Pyricularia</taxon>
    </lineage>
</organism>
<proteinExistence type="predicted"/>
<evidence type="ECO:0000313" key="2">
    <source>
        <dbReference type="EMBL" id="ELQ32777.1"/>
    </source>
</evidence>
<accession>A0AA97PFL0</accession>
<dbReference type="AlphaFoldDB" id="A0AA97PFL0"/>
<dbReference type="Proteomes" id="UP000011086">
    <property type="component" value="Unassembled WGS sequence"/>
</dbReference>
<feature type="compositionally biased region" description="Gly residues" evidence="1">
    <location>
        <begin position="42"/>
        <end position="58"/>
    </location>
</feature>
<evidence type="ECO:0000256" key="1">
    <source>
        <dbReference type="SAM" id="MobiDB-lite"/>
    </source>
</evidence>
<feature type="region of interest" description="Disordered" evidence="1">
    <location>
        <begin position="39"/>
        <end position="58"/>
    </location>
</feature>
<feature type="non-terminal residue" evidence="2">
    <location>
        <position position="1"/>
    </location>
</feature>
<gene>
    <name evidence="2" type="ORF">OOU_Y34scaffold01040g1</name>
</gene>
<name>A0AA97PFL0_PYRO3</name>